<reference evidence="1 2" key="1">
    <citation type="submission" date="2019-10" db="EMBL/GenBank/DDBJ databases">
        <authorList>
            <person name="Karimi E."/>
        </authorList>
    </citation>
    <scope>NUCLEOTIDE SEQUENCE [LARGE SCALE GENOMIC DNA]</scope>
    <source>
        <strain evidence="1">Sphingobacterium sp. 8BC</strain>
    </source>
</reference>
<dbReference type="PANTHER" id="PTHR48098">
    <property type="entry name" value="ENTEROCHELIN ESTERASE-RELATED"/>
    <property type="match status" value="1"/>
</dbReference>
<protein>
    <submittedName>
        <fullName evidence="1">Enterobactin/ferric enterobactin esterase</fullName>
    </submittedName>
</protein>
<dbReference type="Pfam" id="PF00756">
    <property type="entry name" value="Esterase"/>
    <property type="match status" value="1"/>
</dbReference>
<dbReference type="Gene3D" id="2.60.40.10">
    <property type="entry name" value="Immunoglobulins"/>
    <property type="match status" value="1"/>
</dbReference>
<dbReference type="GO" id="GO:0016747">
    <property type="term" value="F:acyltransferase activity, transferring groups other than amino-acyl groups"/>
    <property type="evidence" value="ECO:0007669"/>
    <property type="project" value="TreeGrafter"/>
</dbReference>
<dbReference type="Proteomes" id="UP000432350">
    <property type="component" value="Unassembled WGS sequence"/>
</dbReference>
<accession>A0A654DRM0</accession>
<dbReference type="AlphaFoldDB" id="A0A654DRM0"/>
<gene>
    <name evidence="1" type="primary">yieL</name>
    <name evidence="1" type="ORF">SPHINGO8BC_90598</name>
</gene>
<evidence type="ECO:0000313" key="2">
    <source>
        <dbReference type="Proteomes" id="UP000432350"/>
    </source>
</evidence>
<name>A0A654DRM0_SPHMU</name>
<organism evidence="1 2">
    <name type="scientific">Sphingobacterium multivorum</name>
    <dbReference type="NCBI Taxonomy" id="28454"/>
    <lineage>
        <taxon>Bacteria</taxon>
        <taxon>Pseudomonadati</taxon>
        <taxon>Bacteroidota</taxon>
        <taxon>Sphingobacteriia</taxon>
        <taxon>Sphingobacteriales</taxon>
        <taxon>Sphingobacteriaceae</taxon>
        <taxon>Sphingobacterium</taxon>
    </lineage>
</organism>
<sequence length="404" mass="44782">MGRIDLAASLPLKTNDIQMKKLILLGTALLGLYLPVKAQQDGSSFSTAGWWQASTGKFSPAIDSSGRVTFRVKAPQASKVQVEIGDWDIMRLAMEQDTSGVWTASTSSLLPGIYQYVFVVDGKRSIDLANPKVKYGTEVYGSVLEIIARQPAVDQLRAVNHGELRILTYTASKLNKQRNLYVYVPPQAVQSTKPLPVLYLRHGGGDDEGSWFRDGRVAYIMDNLIAEKKIKPMLVVMTNGLTDGSWAGGSSVEGMDLLEDELLNDVKPLVEQRFNVGKDKSSRAIAGLSMGGGQAFVIGMRNKDTFQYIGQFSSGLLSDPAFDFDRYIPNMSALKSSSNSQAVYIWSSCGTKDPRYNGHLAFLQKLKSYGVDYVYDQADAGHEWSFWRGQLEKFVQQIFKEHKK</sequence>
<dbReference type="PANTHER" id="PTHR48098:SF1">
    <property type="entry name" value="DIACYLGLYCEROL ACYLTRANSFERASE_MYCOLYLTRANSFERASE AG85A"/>
    <property type="match status" value="1"/>
</dbReference>
<dbReference type="InterPro" id="IPR050583">
    <property type="entry name" value="Mycobacterial_A85_antigen"/>
</dbReference>
<dbReference type="SUPFAM" id="SSF81296">
    <property type="entry name" value="E set domains"/>
    <property type="match status" value="1"/>
</dbReference>
<dbReference type="InterPro" id="IPR000801">
    <property type="entry name" value="Esterase-like"/>
</dbReference>
<dbReference type="Gene3D" id="3.40.50.1820">
    <property type="entry name" value="alpha/beta hydrolase"/>
    <property type="match status" value="1"/>
</dbReference>
<dbReference type="InterPro" id="IPR014756">
    <property type="entry name" value="Ig_E-set"/>
</dbReference>
<dbReference type="CDD" id="cd11294">
    <property type="entry name" value="E_set_Esterase_like_N"/>
    <property type="match status" value="1"/>
</dbReference>
<dbReference type="InterPro" id="IPR029058">
    <property type="entry name" value="AB_hydrolase_fold"/>
</dbReference>
<dbReference type="InterPro" id="IPR013783">
    <property type="entry name" value="Ig-like_fold"/>
</dbReference>
<proteinExistence type="predicted"/>
<dbReference type="EMBL" id="CABWMV010000028">
    <property type="protein sequence ID" value="VXD08518.1"/>
    <property type="molecule type" value="Genomic_DNA"/>
</dbReference>
<evidence type="ECO:0000313" key="1">
    <source>
        <dbReference type="EMBL" id="VXD08518.1"/>
    </source>
</evidence>
<dbReference type="SUPFAM" id="SSF53474">
    <property type="entry name" value="alpha/beta-Hydrolases"/>
    <property type="match status" value="1"/>
</dbReference>